<gene>
    <name evidence="6 8" type="primary">tpiA</name>
    <name evidence="8" type="ORF">ACFFRE_09220</name>
</gene>
<dbReference type="PROSITE" id="PS51440">
    <property type="entry name" value="TIM_2"/>
    <property type="match status" value="1"/>
</dbReference>
<comment type="subcellular location">
    <subcellularLocation>
        <location evidence="6 7">Cytoplasm</location>
    </subcellularLocation>
</comment>
<sequence>MSADQAAAEAAQQTRPAPRRVLVAGNWKMHHDHLETIRTLQELGLRLPEGASSRVEVVVHPPFTDLRSAQTTIEDRGLPLVLGAQHCYHQDAGAFTGEVAPPMLARLGVRYVLVGHSERRRLFGQDDQQVAATLQAIRRHGMVPVLCVGETEEERAAGATEERLAAQLTAALAGLDGEAVSALVVAYEPVWAIGTGQTATPEDAQAACAFIRGRLVEAHGPEAAAVRLLYGGSVTPETTLELLRGRDVDGLLVGGASLRADSFAAIVQAAMGARSTPR</sequence>
<evidence type="ECO:0000256" key="7">
    <source>
        <dbReference type="RuleBase" id="RU363013"/>
    </source>
</evidence>
<protein>
    <recommendedName>
        <fullName evidence="6 7">Triosephosphate isomerase</fullName>
        <shortName evidence="6">TIM</shortName>
        <shortName evidence="6">TPI</shortName>
        <ecNumber evidence="6 7">5.3.1.1</ecNumber>
    </recommendedName>
    <alternativeName>
        <fullName evidence="6">Triose-phosphate isomerase</fullName>
    </alternativeName>
</protein>
<evidence type="ECO:0000313" key="9">
    <source>
        <dbReference type="Proteomes" id="UP001589788"/>
    </source>
</evidence>
<keyword evidence="9" id="KW-1185">Reference proteome</keyword>
<feature type="active site" description="Electrophile" evidence="6">
    <location>
        <position position="116"/>
    </location>
</feature>
<comment type="function">
    <text evidence="6">Involved in the gluconeogenesis. Catalyzes stereospecifically the conversion of dihydroxyacetone phosphate (DHAP) to D-glyceraldehyde-3-phosphate (G3P).</text>
</comment>
<keyword evidence="4 6" id="KW-0324">Glycolysis</keyword>
<evidence type="ECO:0000256" key="4">
    <source>
        <dbReference type="ARBA" id="ARBA00023152"/>
    </source>
</evidence>
<feature type="binding site" evidence="6">
    <location>
        <begin position="26"/>
        <end position="28"/>
    </location>
    <ligand>
        <name>substrate</name>
    </ligand>
</feature>
<evidence type="ECO:0000313" key="8">
    <source>
        <dbReference type="EMBL" id="MFC0082321.1"/>
    </source>
</evidence>
<organism evidence="8 9">
    <name type="scientific">Aciditerrimonas ferrireducens</name>
    <dbReference type="NCBI Taxonomy" id="667306"/>
    <lineage>
        <taxon>Bacteria</taxon>
        <taxon>Bacillati</taxon>
        <taxon>Actinomycetota</taxon>
        <taxon>Acidimicrobiia</taxon>
        <taxon>Acidimicrobiales</taxon>
        <taxon>Acidimicrobiaceae</taxon>
        <taxon>Aciditerrimonas</taxon>
    </lineage>
</organism>
<dbReference type="Gene3D" id="3.20.20.70">
    <property type="entry name" value="Aldolase class I"/>
    <property type="match status" value="1"/>
</dbReference>
<feature type="binding site" evidence="6">
    <location>
        <begin position="254"/>
        <end position="255"/>
    </location>
    <ligand>
        <name>substrate</name>
    </ligand>
</feature>
<dbReference type="InterPro" id="IPR000652">
    <property type="entry name" value="Triosephosphate_isomerase"/>
</dbReference>
<feature type="binding site" evidence="6">
    <location>
        <position position="233"/>
    </location>
    <ligand>
        <name>substrate</name>
    </ligand>
</feature>
<evidence type="ECO:0000256" key="1">
    <source>
        <dbReference type="ARBA" id="ARBA00007422"/>
    </source>
</evidence>
<comment type="pathway">
    <text evidence="6 7">Carbohydrate degradation; glycolysis; D-glyceraldehyde 3-phosphate from glycerone phosphate: step 1/1.</text>
</comment>
<dbReference type="Pfam" id="PF00121">
    <property type="entry name" value="TIM"/>
    <property type="match status" value="1"/>
</dbReference>
<dbReference type="Proteomes" id="UP001589788">
    <property type="component" value="Unassembled WGS sequence"/>
</dbReference>
<evidence type="ECO:0000256" key="6">
    <source>
        <dbReference type="HAMAP-Rule" id="MF_00147"/>
    </source>
</evidence>
<dbReference type="InterPro" id="IPR020861">
    <property type="entry name" value="Triosephosphate_isomerase_AS"/>
</dbReference>
<dbReference type="GO" id="GO:0004807">
    <property type="term" value="F:triose-phosphate isomerase activity"/>
    <property type="evidence" value="ECO:0007669"/>
    <property type="project" value="UniProtKB-EC"/>
</dbReference>
<name>A0ABV6C3P9_9ACTN</name>
<dbReference type="InterPro" id="IPR035990">
    <property type="entry name" value="TIM_sf"/>
</dbReference>
<dbReference type="RefSeq" id="WP_377789865.1">
    <property type="nucleotide sequence ID" value="NZ_JBHLYQ010000089.1"/>
</dbReference>
<comment type="pathway">
    <text evidence="6 7">Carbohydrate biosynthesis; gluconeogenesis.</text>
</comment>
<keyword evidence="2 6" id="KW-0312">Gluconeogenesis</keyword>
<evidence type="ECO:0000256" key="3">
    <source>
        <dbReference type="ARBA" id="ARBA00022490"/>
    </source>
</evidence>
<comment type="catalytic activity">
    <reaction evidence="6 7">
        <text>D-glyceraldehyde 3-phosphate = dihydroxyacetone phosphate</text>
        <dbReference type="Rhea" id="RHEA:18585"/>
        <dbReference type="ChEBI" id="CHEBI:57642"/>
        <dbReference type="ChEBI" id="CHEBI:59776"/>
        <dbReference type="EC" id="5.3.1.1"/>
    </reaction>
</comment>
<dbReference type="NCBIfam" id="TIGR00419">
    <property type="entry name" value="tim"/>
    <property type="match status" value="1"/>
</dbReference>
<feature type="active site" description="Proton acceptor" evidence="6">
    <location>
        <position position="188"/>
    </location>
</feature>
<feature type="binding site" evidence="6">
    <location>
        <position position="194"/>
    </location>
    <ligand>
        <name>substrate</name>
    </ligand>
</feature>
<evidence type="ECO:0000256" key="5">
    <source>
        <dbReference type="ARBA" id="ARBA00023235"/>
    </source>
</evidence>
<comment type="similarity">
    <text evidence="1 6 7">Belongs to the triosephosphate isomerase family.</text>
</comment>
<comment type="subunit">
    <text evidence="6 7">Homodimer.</text>
</comment>
<dbReference type="InterPro" id="IPR022896">
    <property type="entry name" value="TrioseP_Isoase_bac/euk"/>
</dbReference>
<dbReference type="EMBL" id="JBHLYQ010000089">
    <property type="protein sequence ID" value="MFC0082321.1"/>
    <property type="molecule type" value="Genomic_DNA"/>
</dbReference>
<keyword evidence="5 6" id="KW-0413">Isomerase</keyword>
<comment type="caution">
    <text evidence="8">The sequence shown here is derived from an EMBL/GenBank/DDBJ whole genome shotgun (WGS) entry which is preliminary data.</text>
</comment>
<keyword evidence="3 6" id="KW-0963">Cytoplasm</keyword>
<dbReference type="PANTHER" id="PTHR21139:SF42">
    <property type="entry name" value="TRIOSEPHOSPHATE ISOMERASE"/>
    <property type="match status" value="1"/>
</dbReference>
<dbReference type="CDD" id="cd00311">
    <property type="entry name" value="TIM"/>
    <property type="match status" value="1"/>
</dbReference>
<dbReference type="InterPro" id="IPR013785">
    <property type="entry name" value="Aldolase_TIM"/>
</dbReference>
<accession>A0ABV6C3P9</accession>
<dbReference type="PANTHER" id="PTHR21139">
    <property type="entry name" value="TRIOSEPHOSPHATE ISOMERASE"/>
    <property type="match status" value="1"/>
</dbReference>
<reference evidence="8 9" key="1">
    <citation type="submission" date="2024-09" db="EMBL/GenBank/DDBJ databases">
        <authorList>
            <person name="Sun Q."/>
            <person name="Mori K."/>
        </authorList>
    </citation>
    <scope>NUCLEOTIDE SEQUENCE [LARGE SCALE GENOMIC DNA]</scope>
    <source>
        <strain evidence="8 9">JCM 15389</strain>
    </source>
</reference>
<dbReference type="EC" id="5.3.1.1" evidence="6 7"/>
<proteinExistence type="inferred from homology"/>
<dbReference type="SUPFAM" id="SSF51351">
    <property type="entry name" value="Triosephosphate isomerase (TIM)"/>
    <property type="match status" value="1"/>
</dbReference>
<dbReference type="PROSITE" id="PS00171">
    <property type="entry name" value="TIM_1"/>
    <property type="match status" value="1"/>
</dbReference>
<evidence type="ECO:0000256" key="2">
    <source>
        <dbReference type="ARBA" id="ARBA00022432"/>
    </source>
</evidence>
<dbReference type="HAMAP" id="MF_00147_B">
    <property type="entry name" value="TIM_B"/>
    <property type="match status" value="1"/>
</dbReference>